<dbReference type="InterPro" id="IPR035985">
    <property type="entry name" value="Ubiquitin-activating_enz"/>
</dbReference>
<dbReference type="EC" id="6.2.1.64" evidence="8 11"/>
<gene>
    <name evidence="14" type="ORF">TGDOM2_264880</name>
</gene>
<dbReference type="GO" id="GO:0019781">
    <property type="term" value="F:NEDD8 activating enzyme activity"/>
    <property type="evidence" value="ECO:0007669"/>
    <property type="project" value="UniProtKB-UniRule"/>
</dbReference>
<feature type="compositionally biased region" description="Basic and acidic residues" evidence="12">
    <location>
        <begin position="370"/>
        <end position="386"/>
    </location>
</feature>
<feature type="active site" description="Glycyl thioester intermediate" evidence="10">
    <location>
        <position position="230"/>
    </location>
</feature>
<dbReference type="GO" id="GO:0045116">
    <property type="term" value="P:protein neddylation"/>
    <property type="evidence" value="ECO:0007669"/>
    <property type="project" value="UniProtKB-UniRule"/>
</dbReference>
<dbReference type="InterPro" id="IPR014929">
    <property type="entry name" value="E2-binding"/>
</dbReference>
<evidence type="ECO:0000256" key="12">
    <source>
        <dbReference type="SAM" id="MobiDB-lite"/>
    </source>
</evidence>
<dbReference type="PANTHER" id="PTHR10953">
    <property type="entry name" value="UBIQUITIN-ACTIVATING ENZYME E1"/>
    <property type="match status" value="1"/>
</dbReference>
<dbReference type="SMR" id="A0A086K231"/>
<dbReference type="SMART" id="SM01181">
    <property type="entry name" value="E2_bind"/>
    <property type="match status" value="1"/>
</dbReference>
<protein>
    <recommendedName>
        <fullName evidence="3 11">NEDD8-activating enzyme E1 catalytic subunit</fullName>
        <ecNumber evidence="8 11">6.2.1.64</ecNumber>
    </recommendedName>
</protein>
<dbReference type="GO" id="GO:0005524">
    <property type="term" value="F:ATP binding"/>
    <property type="evidence" value="ECO:0007669"/>
    <property type="project" value="UniProtKB-UniRule"/>
</dbReference>
<feature type="compositionally biased region" description="Low complexity" evidence="12">
    <location>
        <begin position="354"/>
        <end position="369"/>
    </location>
</feature>
<evidence type="ECO:0000256" key="4">
    <source>
        <dbReference type="ARBA" id="ARBA00022598"/>
    </source>
</evidence>
<dbReference type="AlphaFoldDB" id="A0A086K231"/>
<evidence type="ECO:0000256" key="9">
    <source>
        <dbReference type="ARBA" id="ARBA00024626"/>
    </source>
</evidence>
<keyword evidence="5 11" id="KW-0547">Nucleotide-binding</keyword>
<evidence type="ECO:0000256" key="2">
    <source>
        <dbReference type="ARBA" id="ARBA00006310"/>
    </source>
</evidence>
<dbReference type="FunFam" id="1.10.10.520:FF:000001">
    <property type="entry name" value="NEDD8-activating enzyme E1 catalytic subunit"/>
    <property type="match status" value="1"/>
</dbReference>
<evidence type="ECO:0000313" key="15">
    <source>
        <dbReference type="Proteomes" id="UP000028837"/>
    </source>
</evidence>
<dbReference type="InterPro" id="IPR033127">
    <property type="entry name" value="UBQ-activ_enz_E1_Cys_AS"/>
</dbReference>
<comment type="pathway">
    <text evidence="1 11">Protein modification; protein neddylation.</text>
</comment>
<dbReference type="OrthoDB" id="10255449at2759"/>
<dbReference type="Pfam" id="PF08825">
    <property type="entry name" value="E2_bind"/>
    <property type="match status" value="1"/>
</dbReference>
<dbReference type="Gene3D" id="3.40.50.720">
    <property type="entry name" value="NAD(P)-binding Rossmann-like Domain"/>
    <property type="match status" value="1"/>
</dbReference>
<dbReference type="PANTHER" id="PTHR10953:SF6">
    <property type="entry name" value="NEDD8-ACTIVATING ENZYME E1 CATALYTIC SUBUNIT"/>
    <property type="match status" value="1"/>
</dbReference>
<reference evidence="14 15" key="1">
    <citation type="submission" date="2014-02" db="EMBL/GenBank/DDBJ databases">
        <authorList>
            <person name="Sibley D."/>
            <person name="Venepally P."/>
            <person name="Karamycheva S."/>
            <person name="Hadjithomas M."/>
            <person name="Khan A."/>
            <person name="Brunk B."/>
            <person name="Roos D."/>
            <person name="Caler E."/>
            <person name="Lorenzi H."/>
        </authorList>
    </citation>
    <scope>NUCLEOTIDE SEQUENCE [LARGE SCALE GENOMIC DNA]</scope>
    <source>
        <strain evidence="14 15">GAB2-2007-GAL-DOM2</strain>
    </source>
</reference>
<dbReference type="InterPro" id="IPR045886">
    <property type="entry name" value="ThiF/MoeB/HesA"/>
</dbReference>
<dbReference type="InterPro" id="IPR000594">
    <property type="entry name" value="ThiF_NAD_FAD-bd"/>
</dbReference>
<dbReference type="Gene3D" id="3.10.290.20">
    <property type="entry name" value="Ubiquitin-like 2 activating enzyme e1b. Chain: B, domain 3"/>
    <property type="match status" value="1"/>
</dbReference>
<evidence type="ECO:0000313" key="14">
    <source>
        <dbReference type="EMBL" id="KFG38449.1"/>
    </source>
</evidence>
<evidence type="ECO:0000256" key="6">
    <source>
        <dbReference type="ARBA" id="ARBA00022786"/>
    </source>
</evidence>
<feature type="compositionally biased region" description="Low complexity" evidence="12">
    <location>
        <begin position="393"/>
        <end position="408"/>
    </location>
</feature>
<comment type="function">
    <text evidence="11">Catalytic subunit of the dimeric E1 enzyme, which activates NEDD8.</text>
</comment>
<keyword evidence="4 11" id="KW-0436">Ligase</keyword>
<dbReference type="SUPFAM" id="SSF69572">
    <property type="entry name" value="Activating enzymes of the ubiquitin-like proteins"/>
    <property type="match status" value="1"/>
</dbReference>
<evidence type="ECO:0000259" key="13">
    <source>
        <dbReference type="SMART" id="SM01181"/>
    </source>
</evidence>
<organism evidence="14 15">
    <name type="scientific">Toxoplasma gondii GAB2-2007-GAL-DOM2</name>
    <dbReference type="NCBI Taxonomy" id="1130820"/>
    <lineage>
        <taxon>Eukaryota</taxon>
        <taxon>Sar</taxon>
        <taxon>Alveolata</taxon>
        <taxon>Apicomplexa</taxon>
        <taxon>Conoidasida</taxon>
        <taxon>Coccidia</taxon>
        <taxon>Eucoccidiorida</taxon>
        <taxon>Eimeriorina</taxon>
        <taxon>Sarcocystidae</taxon>
        <taxon>Toxoplasma</taxon>
    </lineage>
</organism>
<accession>A0A086K231</accession>
<dbReference type="Pfam" id="PF00899">
    <property type="entry name" value="ThiF"/>
    <property type="match status" value="1"/>
</dbReference>
<name>A0A086K231_TOXGO</name>
<evidence type="ECO:0000256" key="3">
    <source>
        <dbReference type="ARBA" id="ARBA00015203"/>
    </source>
</evidence>
<dbReference type="PROSITE" id="PS00865">
    <property type="entry name" value="UBIQUITIN_ACTIVAT_2"/>
    <property type="match status" value="1"/>
</dbReference>
<evidence type="ECO:0000256" key="7">
    <source>
        <dbReference type="ARBA" id="ARBA00022840"/>
    </source>
</evidence>
<dbReference type="Proteomes" id="UP000028837">
    <property type="component" value="Unassembled WGS sequence"/>
</dbReference>
<dbReference type="UniPathway" id="UPA00885"/>
<dbReference type="EMBL" id="AHZU02000927">
    <property type="protein sequence ID" value="KFG38449.1"/>
    <property type="molecule type" value="Genomic_DNA"/>
</dbReference>
<evidence type="ECO:0000256" key="11">
    <source>
        <dbReference type="RuleBase" id="RU368009"/>
    </source>
</evidence>
<sequence length="589" mass="64368">MKMSETKGTQGCHPGSVYRVGVQSDADPDYHMNCLLRRQQAFAPPQFEPGAETIERLRDTHVLVVGAGGLGCEVLKCLCLSGFRRLDVIDMDTIHVTNLHRQFLFREKHVGRPKAQVAAEALNAQYAHLRVHVTGHVGRLEEKDEAFYRQFQIIVAGLDSVEARRWLNATVHSLAETDQNGDVELQSCIPLLDGGSEGLKGQARCIFPFVTSCFECSLQSFPPQTSYPLCTLAETPRLPEHCIEYAMIVLWTQQFPDREFDGDNPEHLQWLYERAKQRAETFGIQGVTYRLTLGVTKRIIPAVASTNAIIAAMLVEEALKIATFCVCSSHDARIAGIDTHSSSAPPSSSPPSSSPSSSSSSAHASTSGRSSERKKLDSPFHGDRGHVTPLPSPSASSVSCDDASSASLSHDRDEEPPQEGQKRLRGRGAAANAEGTEEAPGETRREESSEGPPSELSGVQNYIMYMGETGVYTHTFEYAKNPDCVVCSGRGAVKKVVDPDETSLQDLLELLSQDPALNLKGPGISSATAVLFLQKPPQLRQQLETNLRKSLRELADSGMLKEGEELLVTDVALPSTLRLRLFFEKPASV</sequence>
<comment type="caution">
    <text evidence="14">The sequence shown here is derived from an EMBL/GenBank/DDBJ whole genome shotgun (WGS) entry which is preliminary data.</text>
</comment>
<evidence type="ECO:0000256" key="5">
    <source>
        <dbReference type="ARBA" id="ARBA00022741"/>
    </source>
</evidence>
<dbReference type="InterPro" id="IPR023318">
    <property type="entry name" value="Ub_act_enz_dom_a_sf"/>
</dbReference>
<comment type="catalytic activity">
    <reaction evidence="9 11">
        <text>ATP + [NEDD8 protein] + [E1 NEDD8-activating enzyme]-L-cysteine = AMP + diphosphate + [E1 NEDD8-activating enzyme]-S-[NEDD8 protein]-yl-L-cysteine.</text>
        <dbReference type="EC" id="6.2.1.64"/>
    </reaction>
</comment>
<dbReference type="Gene3D" id="1.10.10.520">
    <property type="entry name" value="Ubiquitin activating enzymes (Uba3). Chain: B, domain 2"/>
    <property type="match status" value="1"/>
</dbReference>
<keyword evidence="6 11" id="KW-0833">Ubl conjugation pathway</keyword>
<evidence type="ECO:0000256" key="1">
    <source>
        <dbReference type="ARBA" id="ARBA00005032"/>
    </source>
</evidence>
<proteinExistence type="inferred from homology"/>
<feature type="domain" description="E2 binding" evidence="13">
    <location>
        <begin position="496"/>
        <end position="584"/>
    </location>
</feature>
<keyword evidence="7 11" id="KW-0067">ATP-binding</keyword>
<evidence type="ECO:0000256" key="8">
    <source>
        <dbReference type="ARBA" id="ARBA00023624"/>
    </source>
</evidence>
<comment type="similarity">
    <text evidence="2 11">Belongs to the ubiquitin-activating E1 family. UBA3 subfamily.</text>
</comment>
<dbReference type="GO" id="GO:0005737">
    <property type="term" value="C:cytoplasm"/>
    <property type="evidence" value="ECO:0007669"/>
    <property type="project" value="TreeGrafter"/>
</dbReference>
<evidence type="ECO:0000256" key="10">
    <source>
        <dbReference type="PROSITE-ProRule" id="PRU10132"/>
    </source>
</evidence>
<feature type="region of interest" description="Disordered" evidence="12">
    <location>
        <begin position="337"/>
        <end position="458"/>
    </location>
</feature>
<dbReference type="GO" id="GO:0005634">
    <property type="term" value="C:nucleus"/>
    <property type="evidence" value="ECO:0007669"/>
    <property type="project" value="TreeGrafter"/>
</dbReference>
<dbReference type="VEuPathDB" id="ToxoDB:TGDOM2_264880"/>